<feature type="chain" id="PRO_5037931296" description="Serine protease" evidence="2">
    <location>
        <begin position="26"/>
        <end position="473"/>
    </location>
</feature>
<dbReference type="PANTHER" id="PTHR36234">
    <property type="entry name" value="LYSYL ENDOPEPTIDASE"/>
    <property type="match status" value="1"/>
</dbReference>
<dbReference type="PANTHER" id="PTHR36234:SF5">
    <property type="entry name" value="LYSYL ENDOPEPTIDASE"/>
    <property type="match status" value="1"/>
</dbReference>
<accession>A0A919W6S7</accession>
<evidence type="ECO:0000256" key="2">
    <source>
        <dbReference type="SAM" id="SignalP"/>
    </source>
</evidence>
<evidence type="ECO:0000256" key="1">
    <source>
        <dbReference type="SAM" id="MobiDB-lite"/>
    </source>
</evidence>
<dbReference type="RefSeq" id="WP_213009342.1">
    <property type="nucleotide sequence ID" value="NZ_BOQN01000067.1"/>
</dbReference>
<comment type="caution">
    <text evidence="3">The sequence shown here is derived from an EMBL/GenBank/DDBJ whole genome shotgun (WGS) entry which is preliminary data.</text>
</comment>
<feature type="signal peptide" evidence="2">
    <location>
        <begin position="1"/>
        <end position="25"/>
    </location>
</feature>
<feature type="region of interest" description="Disordered" evidence="1">
    <location>
        <begin position="47"/>
        <end position="112"/>
    </location>
</feature>
<evidence type="ECO:0008006" key="5">
    <source>
        <dbReference type="Google" id="ProtNLM"/>
    </source>
</evidence>
<dbReference type="InterPro" id="IPR043504">
    <property type="entry name" value="Peptidase_S1_PA_chymotrypsin"/>
</dbReference>
<evidence type="ECO:0000313" key="3">
    <source>
        <dbReference type="EMBL" id="GIM93528.1"/>
    </source>
</evidence>
<dbReference type="Gene3D" id="2.40.10.10">
    <property type="entry name" value="Trypsin-like serine proteases"/>
    <property type="match status" value="2"/>
</dbReference>
<gene>
    <name evidence="3" type="ORF">Ato02nite_053210</name>
</gene>
<protein>
    <recommendedName>
        <fullName evidence="5">Serine protease</fullName>
    </recommendedName>
</protein>
<feature type="region of interest" description="Disordered" evidence="1">
    <location>
        <begin position="228"/>
        <end position="261"/>
    </location>
</feature>
<dbReference type="SUPFAM" id="SSF50494">
    <property type="entry name" value="Trypsin-like serine proteases"/>
    <property type="match status" value="1"/>
</dbReference>
<sequence length="473" mass="50631">MRRKAGVAAGACAALVLAGATGVTAWRYAGDDGRPVGTWHEAPGIARTPVSAGQAERPNPASPGAARLDEAVPGEAKGDVVAPAPERSTPEQSAAEDGPAAERPLESGAVDGRQRVGELLRVDRLLGYLSRSPRKETFSYPGASYVKLHFKRMAMLPGDYLTVSNADGTESYRYDAPKVTETRTIDKWAMSVTGDTAVLEMHRAVNPLGVGDLLGTLGVGVDRVARGFSRTEQERQPESQLSPPGRTGREESVCGSDTSSDAVCYRSADPVAYTKSKAIARLLINGTELCTGWRVGIKNRMLTNNHCFTSSSEAYDTEVWFNYQCATCGGYDVFRPTKVWGKQVLSTDHTYDYTLFTVDDFEAVKKFGFLELDAARPAKNQELYVPQHPAGEPTRIAGSLGEKAGNCSVTNPGYTGYTAGSDVAYYCDTEGGSSGSPVLSRKTNKVVALHHFGGCPNSGVRGDLLLTKLRSLL</sequence>
<dbReference type="AlphaFoldDB" id="A0A919W6S7"/>
<dbReference type="Pfam" id="PF13365">
    <property type="entry name" value="Trypsin_2"/>
    <property type="match status" value="1"/>
</dbReference>
<dbReference type="InterPro" id="IPR009003">
    <property type="entry name" value="Peptidase_S1_PA"/>
</dbReference>
<reference evidence="3 4" key="1">
    <citation type="submission" date="2021-03" db="EMBL/GenBank/DDBJ databases">
        <title>Whole genome shotgun sequence of Actinoplanes toevensis NBRC 105298.</title>
        <authorList>
            <person name="Komaki H."/>
            <person name="Tamura T."/>
        </authorList>
    </citation>
    <scope>NUCLEOTIDE SEQUENCE [LARGE SCALE GENOMIC DNA]</scope>
    <source>
        <strain evidence="3 4">NBRC 105298</strain>
    </source>
</reference>
<organism evidence="3 4">
    <name type="scientific">Paractinoplanes toevensis</name>
    <dbReference type="NCBI Taxonomy" id="571911"/>
    <lineage>
        <taxon>Bacteria</taxon>
        <taxon>Bacillati</taxon>
        <taxon>Actinomycetota</taxon>
        <taxon>Actinomycetes</taxon>
        <taxon>Micromonosporales</taxon>
        <taxon>Micromonosporaceae</taxon>
        <taxon>Paractinoplanes</taxon>
    </lineage>
</organism>
<keyword evidence="2" id="KW-0732">Signal</keyword>
<keyword evidence="4" id="KW-1185">Reference proteome</keyword>
<evidence type="ECO:0000313" key="4">
    <source>
        <dbReference type="Proteomes" id="UP000677082"/>
    </source>
</evidence>
<name>A0A919W6S7_9ACTN</name>
<proteinExistence type="predicted"/>
<dbReference type="EMBL" id="BOQN01000067">
    <property type="protein sequence ID" value="GIM93528.1"/>
    <property type="molecule type" value="Genomic_DNA"/>
</dbReference>
<dbReference type="Proteomes" id="UP000677082">
    <property type="component" value="Unassembled WGS sequence"/>
</dbReference>
<feature type="compositionally biased region" description="Basic and acidic residues" evidence="1">
    <location>
        <begin position="228"/>
        <end position="237"/>
    </location>
</feature>